<reference evidence="2" key="1">
    <citation type="submission" date="2022-11" db="UniProtKB">
        <authorList>
            <consortium name="WormBaseParasite"/>
        </authorList>
    </citation>
    <scope>IDENTIFICATION</scope>
</reference>
<proteinExistence type="predicted"/>
<name>A0A915LCN5_ROMCU</name>
<sequence length="189" mass="20997">MTDGNLQPKGTERKFPFRSVTLFRLHSVPFRFAEKASSSSSFLSTAFSGNRCKIGFKEGPPPFDIRAKTESSVFRFMSFDDSFFDFDVDISLASFCDDSALKKDSGDFDTKPFLFLDEENLLFALISFRDNCKAERAVFSTIGRFPIPTSTFCFLSSSLSDSPLAALPSFKIMSILSKTLKHSSSESAG</sequence>
<dbReference type="Proteomes" id="UP000887565">
    <property type="component" value="Unplaced"/>
</dbReference>
<dbReference type="AlphaFoldDB" id="A0A915LCN5"/>
<protein>
    <submittedName>
        <fullName evidence="2">Uncharacterized protein</fullName>
    </submittedName>
</protein>
<dbReference type="WBParaSite" id="nRc.2.0.1.t48103-RA">
    <property type="protein sequence ID" value="nRc.2.0.1.t48103-RA"/>
    <property type="gene ID" value="nRc.2.0.1.g48103"/>
</dbReference>
<accession>A0A915LCN5</accession>
<evidence type="ECO:0000313" key="1">
    <source>
        <dbReference type="Proteomes" id="UP000887565"/>
    </source>
</evidence>
<organism evidence="1 2">
    <name type="scientific">Romanomermis culicivorax</name>
    <name type="common">Nematode worm</name>
    <dbReference type="NCBI Taxonomy" id="13658"/>
    <lineage>
        <taxon>Eukaryota</taxon>
        <taxon>Metazoa</taxon>
        <taxon>Ecdysozoa</taxon>
        <taxon>Nematoda</taxon>
        <taxon>Enoplea</taxon>
        <taxon>Dorylaimia</taxon>
        <taxon>Mermithida</taxon>
        <taxon>Mermithoidea</taxon>
        <taxon>Mermithidae</taxon>
        <taxon>Romanomermis</taxon>
    </lineage>
</organism>
<evidence type="ECO:0000313" key="2">
    <source>
        <dbReference type="WBParaSite" id="nRc.2.0.1.t48103-RA"/>
    </source>
</evidence>
<keyword evidence="1" id="KW-1185">Reference proteome</keyword>